<dbReference type="InterPro" id="IPR050706">
    <property type="entry name" value="Cyclic-di-GMP_PDE-like"/>
</dbReference>
<dbReference type="SMART" id="SM00052">
    <property type="entry name" value="EAL"/>
    <property type="match status" value="1"/>
</dbReference>
<proteinExistence type="predicted"/>
<keyword evidence="3" id="KW-1185">Reference proteome</keyword>
<comment type="caution">
    <text evidence="2">The sequence shown here is derived from an EMBL/GenBank/DDBJ whole genome shotgun (WGS) entry which is preliminary data.</text>
</comment>
<gene>
    <name evidence="2" type="ORF">AY586_03720</name>
</gene>
<dbReference type="InterPro" id="IPR001633">
    <property type="entry name" value="EAL_dom"/>
</dbReference>
<name>A0ABR5VDX9_MARGR</name>
<evidence type="ECO:0000313" key="3">
    <source>
        <dbReference type="Proteomes" id="UP000075766"/>
    </source>
</evidence>
<sequence>MACPRCQTLPLTASARGELLLTFAVRELRDKCLDYLEQAPLVHRVEGMVVRLPDTCLLGFLERLRVDQPFNALEREGILALLLAPGEDLDFHAFTRAHSLERWFALLAARPLLEILEYQRFVSWFQPIVSIADGTVVGHEALLRGRLPDGGLMFPGEIFSLAAANDLLFQVDRQARAAALHCAADQGLDGLLFINFLPTAIYDPVHCLRSTVGWARKLGIDPGRIVFEVVETERVGDTEHLKRILDFYRDAGYRVALDDVGSGYASLNLLAQLRPDIIKVDMEIIRDIDRDPARQSIYRALAGIAAELDIELLAEGIETEAELDYVRRHGADLAQGYLFGRPGPGMAGG</sequence>
<protein>
    <submittedName>
        <fullName evidence="2">Diguanylate phosphodiesterase</fullName>
    </submittedName>
</protein>
<organism evidence="2 3">
    <name type="scientific">Marichromatium gracile</name>
    <name type="common">Chromatium gracile</name>
    <dbReference type="NCBI Taxonomy" id="1048"/>
    <lineage>
        <taxon>Bacteria</taxon>
        <taxon>Pseudomonadati</taxon>
        <taxon>Pseudomonadota</taxon>
        <taxon>Gammaproteobacteria</taxon>
        <taxon>Chromatiales</taxon>
        <taxon>Chromatiaceae</taxon>
        <taxon>Marichromatium</taxon>
    </lineage>
</organism>
<evidence type="ECO:0000259" key="1">
    <source>
        <dbReference type="PROSITE" id="PS50883"/>
    </source>
</evidence>
<dbReference type="InterPro" id="IPR035919">
    <property type="entry name" value="EAL_sf"/>
</dbReference>
<evidence type="ECO:0000313" key="2">
    <source>
        <dbReference type="EMBL" id="KXX63864.1"/>
    </source>
</evidence>
<accession>A0ABR5VDX9</accession>
<reference evidence="2 3" key="1">
    <citation type="submission" date="2016-02" db="EMBL/GenBank/DDBJ databases">
        <title>Genome sequence of Marichromatium gracile YL-28, a purple sulfur bacterium.</title>
        <authorList>
            <person name="Zhao C."/>
            <person name="Hong X."/>
            <person name="Chen S."/>
            <person name="Yang S."/>
        </authorList>
    </citation>
    <scope>NUCLEOTIDE SEQUENCE [LARGE SCALE GENOMIC DNA]</scope>
    <source>
        <strain evidence="2 3">YL28</strain>
    </source>
</reference>
<dbReference type="EMBL" id="LSYU01000077">
    <property type="protein sequence ID" value="KXX63864.1"/>
    <property type="molecule type" value="Genomic_DNA"/>
</dbReference>
<dbReference type="PANTHER" id="PTHR33121:SF15">
    <property type="entry name" value="BLUE LIGHT- AND TEMPERATURE-REGULATED ANTIREPRESSOR BLUF"/>
    <property type="match status" value="1"/>
</dbReference>
<dbReference type="PANTHER" id="PTHR33121">
    <property type="entry name" value="CYCLIC DI-GMP PHOSPHODIESTERASE PDEF"/>
    <property type="match status" value="1"/>
</dbReference>
<dbReference type="Proteomes" id="UP000075766">
    <property type="component" value="Unassembled WGS sequence"/>
</dbReference>
<feature type="domain" description="EAL" evidence="1">
    <location>
        <begin position="105"/>
        <end position="349"/>
    </location>
</feature>
<dbReference type="RefSeq" id="WP_062276790.1">
    <property type="nucleotide sequence ID" value="NZ_LSYU01000077.1"/>
</dbReference>
<dbReference type="PROSITE" id="PS50883">
    <property type="entry name" value="EAL"/>
    <property type="match status" value="1"/>
</dbReference>
<dbReference type="SUPFAM" id="SSF141868">
    <property type="entry name" value="EAL domain-like"/>
    <property type="match status" value="1"/>
</dbReference>
<dbReference type="CDD" id="cd01948">
    <property type="entry name" value="EAL"/>
    <property type="match status" value="1"/>
</dbReference>
<dbReference type="Gene3D" id="3.20.20.450">
    <property type="entry name" value="EAL domain"/>
    <property type="match status" value="1"/>
</dbReference>
<dbReference type="Pfam" id="PF00563">
    <property type="entry name" value="EAL"/>
    <property type="match status" value="1"/>
</dbReference>